<evidence type="ECO:0000256" key="2">
    <source>
        <dbReference type="ARBA" id="ARBA00022448"/>
    </source>
</evidence>
<evidence type="ECO:0000256" key="1">
    <source>
        <dbReference type="ARBA" id="ARBA00004141"/>
    </source>
</evidence>
<feature type="transmembrane region" description="Helical" evidence="6">
    <location>
        <begin position="145"/>
        <end position="164"/>
    </location>
</feature>
<evidence type="ECO:0000313" key="8">
    <source>
        <dbReference type="Proteomes" id="UP000662770"/>
    </source>
</evidence>
<reference evidence="7 8" key="1">
    <citation type="submission" date="2021-03" db="EMBL/GenBank/DDBJ databases">
        <title>Novel species identification of genus Shewanella.</title>
        <authorList>
            <person name="Liu G."/>
            <person name="Zhang Q."/>
        </authorList>
    </citation>
    <scope>NUCLEOTIDE SEQUENCE [LARGE SCALE GENOMIC DNA]</scope>
    <source>
        <strain evidence="7 8">FJAT-51800</strain>
    </source>
</reference>
<evidence type="ECO:0000256" key="3">
    <source>
        <dbReference type="ARBA" id="ARBA00022692"/>
    </source>
</evidence>
<dbReference type="RefSeq" id="WP_207354242.1">
    <property type="nucleotide sequence ID" value="NZ_CP071503.1"/>
</dbReference>
<name>A0ABX7QQN5_9GAMM</name>
<dbReference type="Proteomes" id="UP000662770">
    <property type="component" value="Chromosome"/>
</dbReference>
<dbReference type="EMBL" id="CP071503">
    <property type="protein sequence ID" value="QSX33006.1"/>
    <property type="molecule type" value="Genomic_DNA"/>
</dbReference>
<feature type="transmembrane region" description="Helical" evidence="6">
    <location>
        <begin position="12"/>
        <end position="35"/>
    </location>
</feature>
<feature type="transmembrane region" description="Helical" evidence="6">
    <location>
        <begin position="41"/>
        <end position="62"/>
    </location>
</feature>
<feature type="transmembrane region" description="Helical" evidence="6">
    <location>
        <begin position="299"/>
        <end position="319"/>
    </location>
</feature>
<keyword evidence="5 6" id="KW-0472">Membrane</keyword>
<organism evidence="7 8">
    <name type="scientific">Shewanella avicenniae</name>
    <dbReference type="NCBI Taxonomy" id="2814294"/>
    <lineage>
        <taxon>Bacteria</taxon>
        <taxon>Pseudomonadati</taxon>
        <taxon>Pseudomonadota</taxon>
        <taxon>Gammaproteobacteria</taxon>
        <taxon>Alteromonadales</taxon>
        <taxon>Shewanellaceae</taxon>
        <taxon>Shewanella</taxon>
    </lineage>
</organism>
<protein>
    <submittedName>
        <fullName evidence="7">Dicarboxylate/amino acid:cation symporter</fullName>
    </submittedName>
</protein>
<dbReference type="InterPro" id="IPR036458">
    <property type="entry name" value="Na:dicarbo_symporter_sf"/>
</dbReference>
<evidence type="ECO:0000256" key="5">
    <source>
        <dbReference type="ARBA" id="ARBA00023136"/>
    </source>
</evidence>
<evidence type="ECO:0000256" key="6">
    <source>
        <dbReference type="SAM" id="Phobius"/>
    </source>
</evidence>
<evidence type="ECO:0000256" key="4">
    <source>
        <dbReference type="ARBA" id="ARBA00022989"/>
    </source>
</evidence>
<feature type="transmembrane region" description="Helical" evidence="6">
    <location>
        <begin position="263"/>
        <end position="279"/>
    </location>
</feature>
<feature type="transmembrane region" description="Helical" evidence="6">
    <location>
        <begin position="74"/>
        <end position="95"/>
    </location>
</feature>
<evidence type="ECO:0000313" key="7">
    <source>
        <dbReference type="EMBL" id="QSX33006.1"/>
    </source>
</evidence>
<feature type="transmembrane region" description="Helical" evidence="6">
    <location>
        <begin position="185"/>
        <end position="204"/>
    </location>
</feature>
<gene>
    <name evidence="7" type="ORF">JYB87_14870</name>
</gene>
<keyword evidence="2" id="KW-0813">Transport</keyword>
<dbReference type="SUPFAM" id="SSF118215">
    <property type="entry name" value="Proton glutamate symport protein"/>
    <property type="match status" value="1"/>
</dbReference>
<sequence>MKIKKWISSIGVQVVIAMLIGAVVGSLMGADAAIFAPLGTLFISLIKMLVIPLVLVAIVTGSASLGNTPSAGKIGIGTFVFFLSTSAIAVVWALLMGHWFEPGVSVDFSNQATHDLMEITAKQGELPGAVDTIIGMIPTNVFDSLTSGNILQILVFSIFFGIALTKVKGEGAEALQRGLQTVLDALVWMITKVMVIAPLGVFGLMAEAVGTYGFDRLKVVLDLFWVYVAAILVFGFIVYPLLVQLMSSVSAIKFISLMKKPQVMALSTASSMATLPVNMQTVEKDFKVSNATASFVLPLGATINMTGNAIYYGLVAIFFAQMYHIDLSMTAYAAIILTSTLGAVGQAGVPGPTFLVVAVLLSAGIPIDGLPLLFALDRLFDMIRTALNISGDAACAIIMDKYAPKEADKVA</sequence>
<feature type="transmembrane region" description="Helical" evidence="6">
    <location>
        <begin position="331"/>
        <end position="349"/>
    </location>
</feature>
<dbReference type="PANTHER" id="PTHR42865:SF2">
    <property type="entry name" value="PROTON:GLUTAMATE SYMPORTER DAACS FAMILY"/>
    <property type="match status" value="1"/>
</dbReference>
<dbReference type="PANTHER" id="PTHR42865">
    <property type="entry name" value="PROTON/GLUTAMATE-ASPARTATE SYMPORTER"/>
    <property type="match status" value="1"/>
</dbReference>
<proteinExistence type="predicted"/>
<keyword evidence="8" id="KW-1185">Reference proteome</keyword>
<feature type="transmembrane region" description="Helical" evidence="6">
    <location>
        <begin position="355"/>
        <end position="376"/>
    </location>
</feature>
<dbReference type="PRINTS" id="PR00173">
    <property type="entry name" value="EDTRNSPORT"/>
</dbReference>
<feature type="transmembrane region" description="Helical" evidence="6">
    <location>
        <begin position="224"/>
        <end position="242"/>
    </location>
</feature>
<dbReference type="Pfam" id="PF00375">
    <property type="entry name" value="SDF"/>
    <property type="match status" value="1"/>
</dbReference>
<keyword evidence="4 6" id="KW-1133">Transmembrane helix</keyword>
<accession>A0ABX7QQN5</accession>
<keyword evidence="3 6" id="KW-0812">Transmembrane</keyword>
<comment type="subcellular location">
    <subcellularLocation>
        <location evidence="1">Membrane</location>
        <topology evidence="1">Multi-pass membrane protein</topology>
    </subcellularLocation>
</comment>
<dbReference type="Gene3D" id="1.10.3860.10">
    <property type="entry name" value="Sodium:dicarboxylate symporter"/>
    <property type="match status" value="1"/>
</dbReference>
<dbReference type="InterPro" id="IPR001991">
    <property type="entry name" value="Na-dicarboxylate_symporter"/>
</dbReference>